<dbReference type="Proteomes" id="UP001362999">
    <property type="component" value="Unassembled WGS sequence"/>
</dbReference>
<evidence type="ECO:0000313" key="3">
    <source>
        <dbReference type="Proteomes" id="UP001362999"/>
    </source>
</evidence>
<feature type="compositionally biased region" description="Polar residues" evidence="1">
    <location>
        <begin position="40"/>
        <end position="64"/>
    </location>
</feature>
<protein>
    <submittedName>
        <fullName evidence="2">Uncharacterized protein</fullName>
    </submittedName>
</protein>
<comment type="caution">
    <text evidence="2">The sequence shown here is derived from an EMBL/GenBank/DDBJ whole genome shotgun (WGS) entry which is preliminary data.</text>
</comment>
<gene>
    <name evidence="2" type="ORF">R3P38DRAFT_3328629</name>
</gene>
<dbReference type="EMBL" id="JAWWNJ010000092">
    <property type="protein sequence ID" value="KAK6997310.1"/>
    <property type="molecule type" value="Genomic_DNA"/>
</dbReference>
<accession>A0AAW0A274</accession>
<feature type="compositionally biased region" description="Low complexity" evidence="1">
    <location>
        <begin position="84"/>
        <end position="93"/>
    </location>
</feature>
<feature type="compositionally biased region" description="Polar residues" evidence="1">
    <location>
        <begin position="1"/>
        <end position="23"/>
    </location>
</feature>
<sequence>MASASSTALNYGTASTTVASTSRPAAPISATSGPHRPVTAFTNLPRPSTASVQHTRPSSSTSIAASVHAERRASIQRNLHPNDSNGSSTSLSSPRKRKSGPPRPYSNHPAAPLADFSSTPSGLLGTTSLTLENSNHIDPLDLSLRYSWKNNAELEAVQNALLRANLVFTVEVRQIGPIFQAIDDAFEEHCRINNIDFAPFSPVPAVKTPNTTAWVLLGPKGRSSGRTWVEDPKSLTRFTFTAQAITTSPFTHTPNHLAEGPCILIGCAIFRLRSIHCSSHGIACLNMFLFIRASPGGSFNRCSPHSAGIRSLYVSHPVLHPPALQTETRLWHLAHPAVLWLCGGRPTGLKFKEILNEQFSLNFPRPSVDGPIRNEIAFFGLQILIRTADPTSPAVGKGPRNETVALAVDMLLADGLYWTERENHLTLRLHPSHTAIPLRSCMLRATGFLFLLHFIFIGPPIPVSPFLFSTIFGGRCAATKFDIEFLLRFMSPASVKTVKSFHGVPLDQPLFSLDGGGDIKFHFLVNLPEVDTTMIGSRRSQIEQDGIISTIISYLTLGTIDITNRPEFRILEDGFNMCVEAFDGQDRPHHILEWFATPCRQLIFSGFDRQIKSVADLLSHVDFNEANGQNDPWGDNAETVELLKRFIAHYLSEPGHPTCDDGIFDALLDEELRANVNDPFLRAKLFLSLLTGSALVPIDPDWKLKCVITHDWDEKYPRTTPDGSEDYGADVELFFRACFSTFTITNNARLRLLLLCEIPEAGRDTEFGRFFHGALLGSRREFNSV</sequence>
<dbReference type="AlphaFoldDB" id="A0AAW0A274"/>
<evidence type="ECO:0000313" key="2">
    <source>
        <dbReference type="EMBL" id="KAK6997310.1"/>
    </source>
</evidence>
<organism evidence="2 3">
    <name type="scientific">Favolaschia claudopus</name>
    <dbReference type="NCBI Taxonomy" id="2862362"/>
    <lineage>
        <taxon>Eukaryota</taxon>
        <taxon>Fungi</taxon>
        <taxon>Dikarya</taxon>
        <taxon>Basidiomycota</taxon>
        <taxon>Agaricomycotina</taxon>
        <taxon>Agaricomycetes</taxon>
        <taxon>Agaricomycetidae</taxon>
        <taxon>Agaricales</taxon>
        <taxon>Marasmiineae</taxon>
        <taxon>Mycenaceae</taxon>
        <taxon>Favolaschia</taxon>
    </lineage>
</organism>
<keyword evidence="3" id="KW-1185">Reference proteome</keyword>
<evidence type="ECO:0000256" key="1">
    <source>
        <dbReference type="SAM" id="MobiDB-lite"/>
    </source>
</evidence>
<feature type="region of interest" description="Disordered" evidence="1">
    <location>
        <begin position="1"/>
        <end position="119"/>
    </location>
</feature>
<proteinExistence type="predicted"/>
<reference evidence="2 3" key="1">
    <citation type="journal article" date="2024" name="J Genomics">
        <title>Draft genome sequencing and assembly of Favolaschia claudopus CIRM-BRFM 2984 isolated from oak limbs.</title>
        <authorList>
            <person name="Navarro D."/>
            <person name="Drula E."/>
            <person name="Chaduli D."/>
            <person name="Cazenave R."/>
            <person name="Ahrendt S."/>
            <person name="Wang J."/>
            <person name="Lipzen A."/>
            <person name="Daum C."/>
            <person name="Barry K."/>
            <person name="Grigoriev I.V."/>
            <person name="Favel A."/>
            <person name="Rosso M.N."/>
            <person name="Martin F."/>
        </authorList>
    </citation>
    <scope>NUCLEOTIDE SEQUENCE [LARGE SCALE GENOMIC DNA]</scope>
    <source>
        <strain evidence="2 3">CIRM-BRFM 2984</strain>
    </source>
</reference>
<name>A0AAW0A274_9AGAR</name>